<dbReference type="InterPro" id="IPR039420">
    <property type="entry name" value="WalR-like"/>
</dbReference>
<dbReference type="Pfam" id="PF00196">
    <property type="entry name" value="GerE"/>
    <property type="match status" value="1"/>
</dbReference>
<proteinExistence type="predicted"/>
<evidence type="ECO:0000256" key="3">
    <source>
        <dbReference type="ARBA" id="ARBA00023125"/>
    </source>
</evidence>
<dbReference type="PROSITE" id="PS50043">
    <property type="entry name" value="HTH_LUXR_2"/>
    <property type="match status" value="1"/>
</dbReference>
<evidence type="ECO:0000256" key="4">
    <source>
        <dbReference type="ARBA" id="ARBA00023163"/>
    </source>
</evidence>
<protein>
    <recommendedName>
        <fullName evidence="10">DNA-binding response regulator</fullName>
    </recommendedName>
</protein>
<dbReference type="GO" id="GO:0003677">
    <property type="term" value="F:DNA binding"/>
    <property type="evidence" value="ECO:0007669"/>
    <property type="project" value="UniProtKB-KW"/>
</dbReference>
<evidence type="ECO:0000256" key="5">
    <source>
        <dbReference type="PROSITE-ProRule" id="PRU00169"/>
    </source>
</evidence>
<organism evidence="8 9">
    <name type="scientific">Flavobacterium cyanobacteriorum</name>
    <dbReference type="NCBI Taxonomy" id="2022802"/>
    <lineage>
        <taxon>Bacteria</taxon>
        <taxon>Pseudomonadati</taxon>
        <taxon>Bacteroidota</taxon>
        <taxon>Flavobacteriia</taxon>
        <taxon>Flavobacteriales</taxon>
        <taxon>Flavobacteriaceae</taxon>
        <taxon>Flavobacterium</taxon>
    </lineage>
</organism>
<evidence type="ECO:0000259" key="7">
    <source>
        <dbReference type="PROSITE" id="PS50110"/>
    </source>
</evidence>
<dbReference type="AlphaFoldDB" id="A0A255ZSB4"/>
<dbReference type="InterPro" id="IPR058245">
    <property type="entry name" value="NreC/VraR/RcsB-like_REC"/>
</dbReference>
<dbReference type="SUPFAM" id="SSF52172">
    <property type="entry name" value="CheY-like"/>
    <property type="match status" value="1"/>
</dbReference>
<feature type="modified residue" description="4-aspartylphosphate" evidence="5">
    <location>
        <position position="56"/>
    </location>
</feature>
<dbReference type="Gene3D" id="3.40.50.2300">
    <property type="match status" value="1"/>
</dbReference>
<evidence type="ECO:0000256" key="1">
    <source>
        <dbReference type="ARBA" id="ARBA00022553"/>
    </source>
</evidence>
<dbReference type="Proteomes" id="UP000216605">
    <property type="component" value="Unassembled WGS sequence"/>
</dbReference>
<dbReference type="GO" id="GO:0006355">
    <property type="term" value="P:regulation of DNA-templated transcription"/>
    <property type="evidence" value="ECO:0007669"/>
    <property type="project" value="InterPro"/>
</dbReference>
<feature type="domain" description="Response regulatory" evidence="7">
    <location>
        <begin position="5"/>
        <end position="121"/>
    </location>
</feature>
<gene>
    <name evidence="8" type="ORF">CHU92_02580</name>
</gene>
<sequence>MKKINIAIVDDHSLFLEGLSSILKDVDNFKILITASSAKEFLNQPNLATIDVLISDISMPEMDGIALSQMIKKQFPTIKILIVSMHEETQIIKALIKMKIDGYLFKNADKELLVSAITTVAQGNLFFSEAIKNKLIFTNEEEDEPSTKSILPKLSSREKEILELIAKGLTINQIADTLFISHHTVVSHKQKLFYKFNVDKITSLVKKALDLEIIN</sequence>
<reference evidence="8 9" key="1">
    <citation type="submission" date="2017-07" db="EMBL/GenBank/DDBJ databases">
        <title>Flavobacterium cyanobacteriorum sp. nov., isolated from cyanobacterial aggregates in a eutrophic lake.</title>
        <authorList>
            <person name="Cai H."/>
        </authorList>
    </citation>
    <scope>NUCLEOTIDE SEQUENCE [LARGE SCALE GENOMIC DNA]</scope>
    <source>
        <strain evidence="8 9">TH021</strain>
    </source>
</reference>
<keyword evidence="1 5" id="KW-0597">Phosphoprotein</keyword>
<feature type="domain" description="HTH luxR-type" evidence="6">
    <location>
        <begin position="147"/>
        <end position="212"/>
    </location>
</feature>
<evidence type="ECO:0008006" key="10">
    <source>
        <dbReference type="Google" id="ProtNLM"/>
    </source>
</evidence>
<dbReference type="GO" id="GO:0000160">
    <property type="term" value="P:phosphorelay signal transduction system"/>
    <property type="evidence" value="ECO:0007669"/>
    <property type="project" value="InterPro"/>
</dbReference>
<dbReference type="PANTHER" id="PTHR43214:SF41">
    <property type="entry name" value="NITRATE_NITRITE RESPONSE REGULATOR PROTEIN NARP"/>
    <property type="match status" value="1"/>
</dbReference>
<dbReference type="InterPro" id="IPR001789">
    <property type="entry name" value="Sig_transdc_resp-reg_receiver"/>
</dbReference>
<dbReference type="Pfam" id="PF00072">
    <property type="entry name" value="Response_reg"/>
    <property type="match status" value="1"/>
</dbReference>
<accession>A0A255ZSB4</accession>
<keyword evidence="4" id="KW-0804">Transcription</keyword>
<comment type="caution">
    <text evidence="8">The sequence shown here is derived from an EMBL/GenBank/DDBJ whole genome shotgun (WGS) entry which is preliminary data.</text>
</comment>
<evidence type="ECO:0000313" key="9">
    <source>
        <dbReference type="Proteomes" id="UP000216605"/>
    </source>
</evidence>
<keyword evidence="9" id="KW-1185">Reference proteome</keyword>
<dbReference type="PRINTS" id="PR00038">
    <property type="entry name" value="HTHLUXR"/>
</dbReference>
<dbReference type="PANTHER" id="PTHR43214">
    <property type="entry name" value="TWO-COMPONENT RESPONSE REGULATOR"/>
    <property type="match status" value="1"/>
</dbReference>
<dbReference type="CDD" id="cd06170">
    <property type="entry name" value="LuxR_C_like"/>
    <property type="match status" value="1"/>
</dbReference>
<dbReference type="SMART" id="SM00448">
    <property type="entry name" value="REC"/>
    <property type="match status" value="1"/>
</dbReference>
<dbReference type="InterPro" id="IPR000792">
    <property type="entry name" value="Tscrpt_reg_LuxR_C"/>
</dbReference>
<evidence type="ECO:0000313" key="8">
    <source>
        <dbReference type="EMBL" id="OYQ44326.1"/>
    </source>
</evidence>
<dbReference type="PROSITE" id="PS50110">
    <property type="entry name" value="RESPONSE_REGULATORY"/>
    <property type="match status" value="1"/>
</dbReference>
<name>A0A255ZSB4_9FLAO</name>
<dbReference type="CDD" id="cd17535">
    <property type="entry name" value="REC_NarL-like"/>
    <property type="match status" value="1"/>
</dbReference>
<keyword evidence="3" id="KW-0238">DNA-binding</keyword>
<evidence type="ECO:0000256" key="2">
    <source>
        <dbReference type="ARBA" id="ARBA00023015"/>
    </source>
</evidence>
<dbReference type="SMART" id="SM00421">
    <property type="entry name" value="HTH_LUXR"/>
    <property type="match status" value="1"/>
</dbReference>
<dbReference type="InterPro" id="IPR011006">
    <property type="entry name" value="CheY-like_superfamily"/>
</dbReference>
<dbReference type="EMBL" id="NOXV01000158">
    <property type="protein sequence ID" value="OYQ44326.1"/>
    <property type="molecule type" value="Genomic_DNA"/>
</dbReference>
<dbReference type="InterPro" id="IPR016032">
    <property type="entry name" value="Sig_transdc_resp-reg_C-effctor"/>
</dbReference>
<dbReference type="OrthoDB" id="9795108at2"/>
<dbReference type="SUPFAM" id="SSF46894">
    <property type="entry name" value="C-terminal effector domain of the bipartite response regulators"/>
    <property type="match status" value="1"/>
</dbReference>
<evidence type="ECO:0000259" key="6">
    <source>
        <dbReference type="PROSITE" id="PS50043"/>
    </source>
</evidence>
<dbReference type="RefSeq" id="WP_094412306.1">
    <property type="nucleotide sequence ID" value="NZ_NOXV01000158.1"/>
</dbReference>
<keyword evidence="2" id="KW-0805">Transcription regulation</keyword>